<dbReference type="RefSeq" id="WP_127487263.1">
    <property type="nucleotide sequence ID" value="NZ_CP022572.1"/>
</dbReference>
<dbReference type="OrthoDB" id="9762913at2"/>
<evidence type="ECO:0000259" key="6">
    <source>
        <dbReference type="Pfam" id="PF00171"/>
    </source>
</evidence>
<dbReference type="InterPro" id="IPR016162">
    <property type="entry name" value="Ald_DH_N"/>
</dbReference>
<feature type="domain" description="Aldehyde dehydrogenase" evidence="6">
    <location>
        <begin position="18"/>
        <end position="484"/>
    </location>
</feature>
<dbReference type="InterPro" id="IPR029510">
    <property type="entry name" value="Ald_DH_CS_GLU"/>
</dbReference>
<evidence type="ECO:0000256" key="5">
    <source>
        <dbReference type="SAM" id="MobiDB-lite"/>
    </source>
</evidence>
<gene>
    <name evidence="7" type="ORF">CHR53_15350</name>
</gene>
<dbReference type="PROSITE" id="PS00687">
    <property type="entry name" value="ALDEHYDE_DEHYDR_GLU"/>
    <property type="match status" value="1"/>
</dbReference>
<proteinExistence type="inferred from homology"/>
<dbReference type="FunFam" id="3.40.309.10:FF:000012">
    <property type="entry name" value="Betaine aldehyde dehydrogenase"/>
    <property type="match status" value="1"/>
</dbReference>
<dbReference type="NCBIfam" id="NF042993">
    <property type="entry name" value="AlphKGSA_gudD"/>
    <property type="match status" value="1"/>
</dbReference>
<keyword evidence="2 4" id="KW-0560">Oxidoreductase</keyword>
<dbReference type="GO" id="GO:0016620">
    <property type="term" value="F:oxidoreductase activity, acting on the aldehyde or oxo group of donors, NAD or NADP as acceptor"/>
    <property type="evidence" value="ECO:0007669"/>
    <property type="project" value="InterPro"/>
</dbReference>
<dbReference type="Gene3D" id="3.40.309.10">
    <property type="entry name" value="Aldehyde Dehydrogenase, Chain A, domain 2"/>
    <property type="match status" value="1"/>
</dbReference>
<dbReference type="InterPro" id="IPR016161">
    <property type="entry name" value="Ald_DH/histidinol_DH"/>
</dbReference>
<dbReference type="InterPro" id="IPR015590">
    <property type="entry name" value="Aldehyde_DH_dom"/>
</dbReference>
<dbReference type="FunFam" id="3.40.605.10:FF:000007">
    <property type="entry name" value="NAD/NADP-dependent betaine aldehyde dehydrogenase"/>
    <property type="match status" value="1"/>
</dbReference>
<protein>
    <submittedName>
        <fullName evidence="7">Aldehyde dehydrogenase family protein</fullName>
    </submittedName>
</protein>
<accession>A0A3Q9QXF2</accession>
<dbReference type="Proteomes" id="UP000282892">
    <property type="component" value="Chromosome"/>
</dbReference>
<feature type="region of interest" description="Disordered" evidence="5">
    <location>
        <begin position="446"/>
        <end position="474"/>
    </location>
</feature>
<evidence type="ECO:0000256" key="4">
    <source>
        <dbReference type="RuleBase" id="RU003345"/>
    </source>
</evidence>
<name>A0A3Q9QXF2_9BACI</name>
<evidence type="ECO:0000256" key="3">
    <source>
        <dbReference type="PROSITE-ProRule" id="PRU10007"/>
    </source>
</evidence>
<comment type="similarity">
    <text evidence="1 4">Belongs to the aldehyde dehydrogenase family.</text>
</comment>
<organism evidence="7 8">
    <name type="scientific">Neobacillus mesonae</name>
    <dbReference type="NCBI Taxonomy" id="1193713"/>
    <lineage>
        <taxon>Bacteria</taxon>
        <taxon>Bacillati</taxon>
        <taxon>Bacillota</taxon>
        <taxon>Bacilli</taxon>
        <taxon>Bacillales</taxon>
        <taxon>Bacillaceae</taxon>
        <taxon>Neobacillus</taxon>
    </lineage>
</organism>
<dbReference type="SUPFAM" id="SSF53720">
    <property type="entry name" value="ALDH-like"/>
    <property type="match status" value="1"/>
</dbReference>
<dbReference type="InterPro" id="IPR016163">
    <property type="entry name" value="Ald_DH_C"/>
</dbReference>
<evidence type="ECO:0000313" key="7">
    <source>
        <dbReference type="EMBL" id="AZU62538.1"/>
    </source>
</evidence>
<evidence type="ECO:0000256" key="1">
    <source>
        <dbReference type="ARBA" id="ARBA00009986"/>
    </source>
</evidence>
<reference evidence="7 8" key="1">
    <citation type="submission" date="2017-07" db="EMBL/GenBank/DDBJ databases">
        <title>The complete genome sequence of Bacillus mesonae strain H20-5, an efficient strain improving plant abiotic stress resistance.</title>
        <authorList>
            <person name="Kim S.Y."/>
            <person name="Song H."/>
            <person name="Sang M.K."/>
            <person name="Weon H.-Y."/>
            <person name="Song J."/>
        </authorList>
    </citation>
    <scope>NUCLEOTIDE SEQUENCE [LARGE SCALE GENOMIC DNA]</scope>
    <source>
        <strain evidence="7 8">H20-5</strain>
    </source>
</reference>
<dbReference type="AlphaFoldDB" id="A0A3Q9QXF2"/>
<evidence type="ECO:0000313" key="8">
    <source>
        <dbReference type="Proteomes" id="UP000282892"/>
    </source>
</evidence>
<dbReference type="PANTHER" id="PTHR11699">
    <property type="entry name" value="ALDEHYDE DEHYDROGENASE-RELATED"/>
    <property type="match status" value="1"/>
</dbReference>
<dbReference type="EMBL" id="CP022572">
    <property type="protein sequence ID" value="AZU62538.1"/>
    <property type="molecule type" value="Genomic_DNA"/>
</dbReference>
<dbReference type="Pfam" id="PF00171">
    <property type="entry name" value="Aldedh"/>
    <property type="match status" value="1"/>
</dbReference>
<feature type="active site" evidence="3">
    <location>
        <position position="255"/>
    </location>
</feature>
<sequence>MQTNVECVSYLNYVNGQWQAASSGQTIGIHNPANKHEIIGRIQASNLKDLDHAVANAKEALSTWKNLSPVERGNFLHRTADILEKNADEIAEMATKEMGKIFRETKGEVLRGVAILRYYAQEGMRQIGEVLPSSQKKNILLTKRVPVGVVGVISPWNFPIAIPIWKIAPALIYGNTVVFKPASETGITAAKIVQAFDEAGLPKGVLNLVNGKGSIIGQGLADHKDVNAISFTGSNQVGKQVAVSAVHHGARYQLEMGGKNPVIIMDDADLEHAAELTVQGAMKQTGQRCTATSRAYVHQSIYERVKELVVKKANSLKVGNGFDSNVDLGPLASKQQMHTVMEYIEKGKEEGATLLCGGEALTGEQYHSGYFVPPTVFENVTHDMTIAREEIFGPVLALIKVNSFDEAVEMANDTEYGLSASIFTKDIARAFNFVDEIETGLVQINGETGGAEPQAPFGGMKDSSSQSREQGQAAKEFYTTMKTVTITPIP</sequence>
<dbReference type="InterPro" id="IPR054869">
    <property type="entry name" value="AlphKGSA_gudD"/>
</dbReference>
<dbReference type="KEGG" id="nmk:CHR53_15350"/>
<dbReference type="Gene3D" id="3.40.605.10">
    <property type="entry name" value="Aldehyde Dehydrogenase, Chain A, domain 1"/>
    <property type="match status" value="1"/>
</dbReference>
<evidence type="ECO:0000256" key="2">
    <source>
        <dbReference type="ARBA" id="ARBA00023002"/>
    </source>
</evidence>
<keyword evidence="8" id="KW-1185">Reference proteome</keyword>